<organism evidence="8 9">
    <name type="scientific">Parasphaerochaeta coccoides (strain ATCC BAA-1237 / DSM 17374 / SPN1)</name>
    <name type="common">Sphaerochaeta coccoides</name>
    <dbReference type="NCBI Taxonomy" id="760011"/>
    <lineage>
        <taxon>Bacteria</taxon>
        <taxon>Pseudomonadati</taxon>
        <taxon>Spirochaetota</taxon>
        <taxon>Spirochaetia</taxon>
        <taxon>Spirochaetales</taxon>
        <taxon>Sphaerochaetaceae</taxon>
        <taxon>Parasphaerochaeta</taxon>
    </lineage>
</organism>
<evidence type="ECO:0000256" key="4">
    <source>
        <dbReference type="ARBA" id="ARBA00023004"/>
    </source>
</evidence>
<dbReference type="HOGENOM" id="CLU_009273_10_0_12"/>
<dbReference type="InterPro" id="IPR013785">
    <property type="entry name" value="Aldolase_TIM"/>
</dbReference>
<dbReference type="PANTHER" id="PTHR43273">
    <property type="entry name" value="ANAEROBIC SULFATASE-MATURATING ENZYME HOMOLOG ASLB-RELATED"/>
    <property type="match status" value="1"/>
</dbReference>
<dbReference type="AlphaFoldDB" id="F4GLC1"/>
<dbReference type="RefSeq" id="WP_013740346.1">
    <property type="nucleotide sequence ID" value="NC_015436.1"/>
</dbReference>
<feature type="domain" description="Radical SAM core" evidence="7">
    <location>
        <begin position="1"/>
        <end position="222"/>
    </location>
</feature>
<dbReference type="InterPro" id="IPR007197">
    <property type="entry name" value="rSAM"/>
</dbReference>
<reference evidence="8 9" key="2">
    <citation type="journal article" date="2012" name="Stand. Genomic Sci.">
        <title>Complete genome sequence of the termite hindgut bacterium Spirochaeta coccoides type strain (SPN1(T)), reclassification in the genus Sphaerochaeta as Sphaerochaeta coccoides comb. nov. and emendations of the family Spirochaetaceae and the genus Sphaerochaeta.</title>
        <authorList>
            <person name="Abt B."/>
            <person name="Han C."/>
            <person name="Scheuner C."/>
            <person name="Lu M."/>
            <person name="Lapidus A."/>
            <person name="Nolan M."/>
            <person name="Lucas S."/>
            <person name="Hammon N."/>
            <person name="Deshpande S."/>
            <person name="Cheng J.F."/>
            <person name="Tapia R."/>
            <person name="Goodwin L.A."/>
            <person name="Pitluck S."/>
            <person name="Liolios K."/>
            <person name="Pagani I."/>
            <person name="Ivanova N."/>
            <person name="Mavromatis K."/>
            <person name="Mikhailova N."/>
            <person name="Huntemann M."/>
            <person name="Pati A."/>
            <person name="Chen A."/>
            <person name="Palaniappan K."/>
            <person name="Land M."/>
            <person name="Hauser L."/>
            <person name="Brambilla E.M."/>
            <person name="Rohde M."/>
            <person name="Spring S."/>
            <person name="Gronow S."/>
            <person name="Goker M."/>
            <person name="Woyke T."/>
            <person name="Bristow J."/>
            <person name="Eisen J.A."/>
            <person name="Markowitz V."/>
            <person name="Hugenholtz P."/>
            <person name="Kyrpides N.C."/>
            <person name="Klenk H.P."/>
            <person name="Detter J.C."/>
        </authorList>
    </citation>
    <scope>NUCLEOTIDE SEQUENCE [LARGE SCALE GENOMIC DNA]</scope>
    <source>
        <strain evidence="9">ATCC BAA-1237 / DSM 17374 / SPN1</strain>
    </source>
</reference>
<dbReference type="CDD" id="cd01335">
    <property type="entry name" value="Radical_SAM"/>
    <property type="match status" value="1"/>
</dbReference>
<name>F4GLC1_PARC1</name>
<dbReference type="EMBL" id="CP002659">
    <property type="protein sequence ID" value="AEC02953.1"/>
    <property type="molecule type" value="Genomic_DNA"/>
</dbReference>
<dbReference type="InterPro" id="IPR023867">
    <property type="entry name" value="Sulphatase_maturase_rSAM"/>
</dbReference>
<dbReference type="Pfam" id="PF13186">
    <property type="entry name" value="SPASM"/>
    <property type="match status" value="1"/>
</dbReference>
<dbReference type="InterPro" id="IPR023885">
    <property type="entry name" value="4Fe4S-binding_SPASM_dom"/>
</dbReference>
<dbReference type="GO" id="GO:0051536">
    <property type="term" value="F:iron-sulfur cluster binding"/>
    <property type="evidence" value="ECO:0007669"/>
    <property type="project" value="UniProtKB-KW"/>
</dbReference>
<evidence type="ECO:0000256" key="6">
    <source>
        <dbReference type="ARBA" id="ARBA00023601"/>
    </source>
</evidence>
<comment type="cofactor">
    <cofactor evidence="1">
        <name>[4Fe-4S] cluster</name>
        <dbReference type="ChEBI" id="CHEBI:49883"/>
    </cofactor>
</comment>
<evidence type="ECO:0000313" key="8">
    <source>
        <dbReference type="EMBL" id="AEC02953.1"/>
    </source>
</evidence>
<protein>
    <submittedName>
        <fullName evidence="8">Radical SAM domain protein</fullName>
    </submittedName>
</protein>
<sequence>MKPLSIMIKPASSACNLACDYCFYCNEAANRSVPCHTIMKEDVVRALLHKTLEEAGSVSYAFQGGEPALAGLSWFKRFVALEKELNTGHIPVSYAFQTNGTLMDDTWAAFFKENGFLVGISCDGAPRIHNMHRPRIGGGRSSADVLAGIEAMQRAHVDLNILTVVTDEVAQNIDQVWDFFMRHGLYYQQYIPCMNLLGDARDFLTAEAYGHFLIQLAQKWMHSLHSPFPVSIRYFDNLVGMYMGLPPEACDMKGVCSVQYVVESDGSTYPCDFYCLDPYLLGNILSDSLQTINDKRFTTLFLHNTRNGSEKCKECPYLMLCRGGCKRYRDEKGEYRFCESHRMFFREMNEPFMKLVSFLAKERGE</sequence>
<dbReference type="Proteomes" id="UP000007939">
    <property type="component" value="Chromosome"/>
</dbReference>
<dbReference type="PANTHER" id="PTHR43273:SF3">
    <property type="entry name" value="ANAEROBIC SULFATASE-MATURATING ENZYME HOMOLOG ASLB-RELATED"/>
    <property type="match status" value="1"/>
</dbReference>
<reference evidence="9" key="1">
    <citation type="submission" date="2011-04" db="EMBL/GenBank/DDBJ databases">
        <title>The complete genome of Spirochaeta coccoides DSM 17374.</title>
        <authorList>
            <person name="Lucas S."/>
            <person name="Copeland A."/>
            <person name="Lapidus A."/>
            <person name="Bruce D."/>
            <person name="Goodwin L."/>
            <person name="Pitluck S."/>
            <person name="Peters L."/>
            <person name="Kyrpides N."/>
            <person name="Mavromatis K."/>
            <person name="Pagani I."/>
            <person name="Ivanova N."/>
            <person name="Ovchinnikova G."/>
            <person name="Lu M."/>
            <person name="Detter J.C."/>
            <person name="Tapia R."/>
            <person name="Han C."/>
            <person name="Land M."/>
            <person name="Hauser L."/>
            <person name="Markowitz V."/>
            <person name="Cheng J.-F."/>
            <person name="Hugenholtz P."/>
            <person name="Woyke T."/>
            <person name="Wu D."/>
            <person name="Spring S."/>
            <person name="Schroeder M."/>
            <person name="Brambilla E."/>
            <person name="Klenk H.-P."/>
            <person name="Eisen J.A."/>
        </authorList>
    </citation>
    <scope>NUCLEOTIDE SEQUENCE [LARGE SCALE GENOMIC DNA]</scope>
    <source>
        <strain evidence="9">ATCC BAA-1237 / DSM 17374 / SPN1</strain>
    </source>
</reference>
<dbReference type="eggNOG" id="COG0641">
    <property type="taxonomic scope" value="Bacteria"/>
</dbReference>
<dbReference type="GO" id="GO:0046872">
    <property type="term" value="F:metal ion binding"/>
    <property type="evidence" value="ECO:0007669"/>
    <property type="project" value="UniProtKB-KW"/>
</dbReference>
<dbReference type="SFLD" id="SFLDG01386">
    <property type="entry name" value="main_SPASM_domain-containing"/>
    <property type="match status" value="1"/>
</dbReference>
<evidence type="ECO:0000256" key="3">
    <source>
        <dbReference type="ARBA" id="ARBA00022723"/>
    </source>
</evidence>
<dbReference type="SFLD" id="SFLDS00029">
    <property type="entry name" value="Radical_SAM"/>
    <property type="match status" value="1"/>
</dbReference>
<dbReference type="Pfam" id="PF04055">
    <property type="entry name" value="Radical_SAM"/>
    <property type="match status" value="1"/>
</dbReference>
<keyword evidence="5" id="KW-0411">Iron-sulfur</keyword>
<dbReference type="SFLD" id="SFLDG01067">
    <property type="entry name" value="SPASM/twitch_domain_containing"/>
    <property type="match status" value="1"/>
</dbReference>
<dbReference type="SFLD" id="SFLDG01072">
    <property type="entry name" value="dehydrogenase_like"/>
    <property type="match status" value="1"/>
</dbReference>
<dbReference type="PROSITE" id="PS51918">
    <property type="entry name" value="RADICAL_SAM"/>
    <property type="match status" value="1"/>
</dbReference>
<dbReference type="InterPro" id="IPR058240">
    <property type="entry name" value="rSAM_sf"/>
</dbReference>
<keyword evidence="3" id="KW-0479">Metal-binding</keyword>
<dbReference type="GO" id="GO:0016491">
    <property type="term" value="F:oxidoreductase activity"/>
    <property type="evidence" value="ECO:0007669"/>
    <property type="project" value="InterPro"/>
</dbReference>
<evidence type="ECO:0000313" key="9">
    <source>
        <dbReference type="Proteomes" id="UP000007939"/>
    </source>
</evidence>
<keyword evidence="4" id="KW-0408">Iron</keyword>
<dbReference type="OrthoDB" id="9808591at2"/>
<dbReference type="SFLD" id="SFLDG01384">
    <property type="entry name" value="thioether_bond_formation_requi"/>
    <property type="match status" value="1"/>
</dbReference>
<evidence type="ECO:0000256" key="5">
    <source>
        <dbReference type="ARBA" id="ARBA00023014"/>
    </source>
</evidence>
<keyword evidence="9" id="KW-1185">Reference proteome</keyword>
<comment type="similarity">
    <text evidence="6">Belongs to the radical SAM superfamily. Anaerobic sulfatase-maturating enzyme family.</text>
</comment>
<dbReference type="Gene3D" id="3.20.20.70">
    <property type="entry name" value="Aldolase class I"/>
    <property type="match status" value="1"/>
</dbReference>
<evidence type="ECO:0000259" key="7">
    <source>
        <dbReference type="PROSITE" id="PS51918"/>
    </source>
</evidence>
<gene>
    <name evidence="8" type="ordered locus">Spico_1755</name>
</gene>
<dbReference type="InterPro" id="IPR034485">
    <property type="entry name" value="Anaerobic_Cys-type_sulfatase-m"/>
</dbReference>
<dbReference type="STRING" id="760011.Spico_1755"/>
<dbReference type="SUPFAM" id="SSF102114">
    <property type="entry name" value="Radical SAM enzymes"/>
    <property type="match status" value="1"/>
</dbReference>
<dbReference type="NCBIfam" id="TIGR04085">
    <property type="entry name" value="rSAM_more_4Fe4S"/>
    <property type="match status" value="1"/>
</dbReference>
<dbReference type="KEGG" id="scc:Spico_1755"/>
<evidence type="ECO:0000256" key="1">
    <source>
        <dbReference type="ARBA" id="ARBA00001966"/>
    </source>
</evidence>
<accession>F4GLC1</accession>
<dbReference type="SFLD" id="SFLDF00289">
    <property type="entry name" value="anaerobic_Cys-type_sulfatase-m"/>
    <property type="match status" value="1"/>
</dbReference>
<evidence type="ECO:0000256" key="2">
    <source>
        <dbReference type="ARBA" id="ARBA00022691"/>
    </source>
</evidence>
<keyword evidence="2" id="KW-0949">S-adenosyl-L-methionine</keyword>
<proteinExistence type="inferred from homology"/>